<feature type="binding site" evidence="2">
    <location>
        <position position="206"/>
    </location>
    <ligand>
        <name>Mg(2+)</name>
        <dbReference type="ChEBI" id="CHEBI:18420"/>
        <label>3</label>
    </ligand>
</feature>
<comment type="function">
    <text evidence="2">Catalyzes the ATP-dependent phosphorylation of thiamine-monophosphate (TMP) to form thiamine-pyrophosphate (TPP), the active form of vitamin B1.</text>
</comment>
<dbReference type="InterPro" id="IPR006283">
    <property type="entry name" value="ThiL-like"/>
</dbReference>
<keyword evidence="2" id="KW-0460">Magnesium</keyword>
<dbReference type="CDD" id="cd02194">
    <property type="entry name" value="ThiL"/>
    <property type="match status" value="1"/>
</dbReference>
<evidence type="ECO:0000256" key="1">
    <source>
        <dbReference type="ARBA" id="ARBA00022977"/>
    </source>
</evidence>
<comment type="caution">
    <text evidence="5">The sequence shown here is derived from an EMBL/GenBank/DDBJ whole genome shotgun (WGS) entry which is preliminary data.</text>
</comment>
<dbReference type="EMBL" id="JBHRXV010000011">
    <property type="protein sequence ID" value="MFC3713426.1"/>
    <property type="molecule type" value="Genomic_DNA"/>
</dbReference>
<feature type="binding site" evidence="2">
    <location>
        <position position="145"/>
    </location>
    <ligand>
        <name>ATP</name>
        <dbReference type="ChEBI" id="CHEBI:30616"/>
    </ligand>
</feature>
<dbReference type="RefSeq" id="WP_380861910.1">
    <property type="nucleotide sequence ID" value="NZ_JBHRXV010000011.1"/>
</dbReference>
<comment type="similarity">
    <text evidence="2">Belongs to the thiamine-monophosphate kinase family.</text>
</comment>
<dbReference type="InterPro" id="IPR036921">
    <property type="entry name" value="PurM-like_N_sf"/>
</dbReference>
<dbReference type="PIRSF" id="PIRSF005303">
    <property type="entry name" value="Thiam_monoph_kin"/>
    <property type="match status" value="1"/>
</dbReference>
<sequence>MRERTLIDRLLKPLAGHPAARGLADDAAVLAPPLGRDLVFTHDVLACGIHYLPADPASDIAWKLLAVNLSDLAAMGARPVGVLMGLALSATEDEAWLTAFTGGLKRALDRWEVPLLGGDTVTGLDRAVLGLTAIGQVPAGGALARGGAKPGDDLYVTGTIGDAGLGLAIAKGEAPADKFLLNRFRRPEPRLATGAGLVGLASAAMDVSDGLLIDAERLAAASGVAVDLDLAALPLSDAAAARTARSNEALVERATAGDDYELLFAVAPVRAAEVATLAEASRLRLTRIGAVAEGKGLKIAGIDGETIRPSRLGYEHGT</sequence>
<dbReference type="NCBIfam" id="TIGR01379">
    <property type="entry name" value="thiL"/>
    <property type="match status" value="1"/>
</dbReference>
<comment type="miscellaneous">
    <text evidence="2">Reaction mechanism of ThiL seems to utilize a direct, inline transfer of the gamma-phosphate of ATP to TMP rather than a phosphorylated enzyme intermediate.</text>
</comment>
<feature type="binding site" evidence="2">
    <location>
        <position position="26"/>
    </location>
    <ligand>
        <name>Mg(2+)</name>
        <dbReference type="ChEBI" id="CHEBI:18420"/>
        <label>4</label>
    </ligand>
</feature>
<reference evidence="6" key="1">
    <citation type="journal article" date="2019" name="Int. J. Syst. Evol. Microbiol.">
        <title>The Global Catalogue of Microorganisms (GCM) 10K type strain sequencing project: providing services to taxonomists for standard genome sequencing and annotation.</title>
        <authorList>
            <consortium name="The Broad Institute Genomics Platform"/>
            <consortium name="The Broad Institute Genome Sequencing Center for Infectious Disease"/>
            <person name="Wu L."/>
            <person name="Ma J."/>
        </authorList>
    </citation>
    <scope>NUCLEOTIDE SEQUENCE [LARGE SCALE GENOMIC DNA]</scope>
    <source>
        <strain evidence="6">KCTC 42644</strain>
    </source>
</reference>
<keyword evidence="2" id="KW-0547">Nucleotide-binding</keyword>
<feature type="binding site" evidence="2">
    <location>
        <position position="71"/>
    </location>
    <ligand>
        <name>Mg(2+)</name>
        <dbReference type="ChEBI" id="CHEBI:18420"/>
        <label>4</label>
    </ligand>
</feature>
<proteinExistence type="inferred from homology"/>
<keyword evidence="2" id="KW-0067">ATP-binding</keyword>
<feature type="domain" description="PurM-like N-terminal" evidence="3">
    <location>
        <begin position="25"/>
        <end position="137"/>
    </location>
</feature>
<dbReference type="PANTHER" id="PTHR30270">
    <property type="entry name" value="THIAMINE-MONOPHOSPHATE KINASE"/>
    <property type="match status" value="1"/>
</dbReference>
<dbReference type="EC" id="2.7.4.16" evidence="2"/>
<dbReference type="Gene3D" id="3.30.1330.10">
    <property type="entry name" value="PurM-like, N-terminal domain"/>
    <property type="match status" value="1"/>
</dbReference>
<comment type="pathway">
    <text evidence="2">Cofactor biosynthesis; thiamine diphosphate biosynthesis; thiamine diphosphate from thiamine phosphate: step 1/1.</text>
</comment>
<feature type="binding site" evidence="2">
    <location>
        <position position="41"/>
    </location>
    <ligand>
        <name>Mg(2+)</name>
        <dbReference type="ChEBI" id="CHEBI:18420"/>
        <label>4</label>
    </ligand>
</feature>
<dbReference type="PANTHER" id="PTHR30270:SF0">
    <property type="entry name" value="THIAMINE-MONOPHOSPHATE KINASE"/>
    <property type="match status" value="1"/>
</dbReference>
<evidence type="ECO:0000256" key="2">
    <source>
        <dbReference type="HAMAP-Rule" id="MF_02128"/>
    </source>
</evidence>
<gene>
    <name evidence="2 5" type="primary">thiL</name>
    <name evidence="5" type="ORF">ACFOMD_12640</name>
</gene>
<accession>A0ABV7XC74</accession>
<dbReference type="HAMAP" id="MF_02128">
    <property type="entry name" value="TMP_kinase"/>
    <property type="match status" value="1"/>
</dbReference>
<feature type="binding site" evidence="2">
    <location>
        <position position="50"/>
    </location>
    <ligand>
        <name>substrate</name>
    </ligand>
</feature>
<dbReference type="InterPro" id="IPR010918">
    <property type="entry name" value="PurM-like_C_dom"/>
</dbReference>
<dbReference type="Gene3D" id="3.90.650.10">
    <property type="entry name" value="PurM-like C-terminal domain"/>
    <property type="match status" value="1"/>
</dbReference>
<keyword evidence="1 2" id="KW-0784">Thiamine biosynthesis</keyword>
<dbReference type="SUPFAM" id="SSF55326">
    <property type="entry name" value="PurM N-terminal domain-like"/>
    <property type="match status" value="1"/>
</dbReference>
<dbReference type="Pfam" id="PF00586">
    <property type="entry name" value="AIRS"/>
    <property type="match status" value="1"/>
</dbReference>
<evidence type="ECO:0000259" key="3">
    <source>
        <dbReference type="Pfam" id="PF00586"/>
    </source>
</evidence>
<name>A0ABV7XC74_9SPHN</name>
<protein>
    <recommendedName>
        <fullName evidence="2">Thiamine-monophosphate kinase</fullName>
        <shortName evidence="2">TMP kinase</shortName>
        <shortName evidence="2">Thiamine-phosphate kinase</shortName>
        <ecNumber evidence="2">2.7.4.16</ecNumber>
    </recommendedName>
</protein>
<keyword evidence="2 5" id="KW-0418">Kinase</keyword>
<dbReference type="SUPFAM" id="SSF56042">
    <property type="entry name" value="PurM C-terminal domain-like"/>
    <property type="match status" value="1"/>
</dbReference>
<feature type="binding site" evidence="2">
    <location>
        <position position="119"/>
    </location>
    <ligand>
        <name>Mg(2+)</name>
        <dbReference type="ChEBI" id="CHEBI:18420"/>
        <label>1</label>
    </ligand>
</feature>
<feature type="binding site" evidence="2">
    <location>
        <position position="209"/>
    </location>
    <ligand>
        <name>Mg(2+)</name>
        <dbReference type="ChEBI" id="CHEBI:18420"/>
        <label>5</label>
    </ligand>
</feature>
<feature type="binding site" evidence="2">
    <location>
        <position position="43"/>
    </location>
    <ligand>
        <name>Mg(2+)</name>
        <dbReference type="ChEBI" id="CHEBI:18420"/>
        <label>1</label>
    </ligand>
</feature>
<keyword evidence="6" id="KW-1185">Reference proteome</keyword>
<feature type="binding site" evidence="2">
    <location>
        <position position="71"/>
    </location>
    <ligand>
        <name>Mg(2+)</name>
        <dbReference type="ChEBI" id="CHEBI:18420"/>
        <label>2</label>
    </ligand>
</feature>
<evidence type="ECO:0000313" key="6">
    <source>
        <dbReference type="Proteomes" id="UP001595615"/>
    </source>
</evidence>
<feature type="binding site" evidence="2">
    <location>
        <position position="314"/>
    </location>
    <ligand>
        <name>substrate</name>
    </ligand>
</feature>
<dbReference type="InterPro" id="IPR016188">
    <property type="entry name" value="PurM-like_N"/>
</dbReference>
<feature type="binding site" evidence="2">
    <location>
        <position position="71"/>
    </location>
    <ligand>
        <name>Mg(2+)</name>
        <dbReference type="ChEBI" id="CHEBI:18420"/>
        <label>3</label>
    </ligand>
</feature>
<dbReference type="Pfam" id="PF02769">
    <property type="entry name" value="AIRS_C"/>
    <property type="match status" value="1"/>
</dbReference>
<evidence type="ECO:0000313" key="5">
    <source>
        <dbReference type="EMBL" id="MFC3713426.1"/>
    </source>
</evidence>
<dbReference type="InterPro" id="IPR036676">
    <property type="entry name" value="PurM-like_C_sf"/>
</dbReference>
<feature type="binding site" evidence="2">
    <location>
        <position position="258"/>
    </location>
    <ligand>
        <name>substrate</name>
    </ligand>
</feature>
<dbReference type="GO" id="GO:0009030">
    <property type="term" value="F:thiamine-phosphate kinase activity"/>
    <property type="evidence" value="ECO:0007669"/>
    <property type="project" value="UniProtKB-EC"/>
</dbReference>
<feature type="binding site" evidence="2">
    <location>
        <position position="208"/>
    </location>
    <ligand>
        <name>ATP</name>
        <dbReference type="ChEBI" id="CHEBI:30616"/>
    </ligand>
</feature>
<keyword evidence="2 5" id="KW-0808">Transferase</keyword>
<comment type="caution">
    <text evidence="2">Lacks conserved residue(s) required for the propagation of feature annotation.</text>
</comment>
<feature type="binding site" evidence="2">
    <location>
        <begin position="118"/>
        <end position="119"/>
    </location>
    <ligand>
        <name>ATP</name>
        <dbReference type="ChEBI" id="CHEBI:30616"/>
    </ligand>
</feature>
<comment type="catalytic activity">
    <reaction evidence="2">
        <text>thiamine phosphate + ATP = thiamine diphosphate + ADP</text>
        <dbReference type="Rhea" id="RHEA:15913"/>
        <dbReference type="ChEBI" id="CHEBI:30616"/>
        <dbReference type="ChEBI" id="CHEBI:37575"/>
        <dbReference type="ChEBI" id="CHEBI:58937"/>
        <dbReference type="ChEBI" id="CHEBI:456216"/>
        <dbReference type="EC" id="2.7.4.16"/>
    </reaction>
</comment>
<feature type="domain" description="PurM-like C-terminal" evidence="4">
    <location>
        <begin position="149"/>
        <end position="299"/>
    </location>
</feature>
<evidence type="ECO:0000259" key="4">
    <source>
        <dbReference type="Pfam" id="PF02769"/>
    </source>
</evidence>
<feature type="binding site" evidence="2">
    <location>
        <position position="26"/>
    </location>
    <ligand>
        <name>Mg(2+)</name>
        <dbReference type="ChEBI" id="CHEBI:18420"/>
        <label>3</label>
    </ligand>
</feature>
<keyword evidence="2" id="KW-0479">Metal-binding</keyword>
<organism evidence="5 6">
    <name type="scientific">Sphingoaurantiacus capsulatus</name>
    <dbReference type="NCBI Taxonomy" id="1771310"/>
    <lineage>
        <taxon>Bacteria</taxon>
        <taxon>Pseudomonadati</taxon>
        <taxon>Pseudomonadota</taxon>
        <taxon>Alphaproteobacteria</taxon>
        <taxon>Sphingomonadales</taxon>
        <taxon>Sphingosinicellaceae</taxon>
        <taxon>Sphingoaurantiacus</taxon>
    </lineage>
</organism>
<feature type="binding site" evidence="2">
    <location>
        <position position="43"/>
    </location>
    <ligand>
        <name>Mg(2+)</name>
        <dbReference type="ChEBI" id="CHEBI:18420"/>
        <label>2</label>
    </ligand>
</feature>
<dbReference type="Proteomes" id="UP001595615">
    <property type="component" value="Unassembled WGS sequence"/>
</dbReference>